<accession>A0A7X2TB86</accession>
<proteinExistence type="predicted"/>
<organism evidence="2 3">
    <name type="scientific">Clostridium porci</name>
    <dbReference type="NCBI Taxonomy" id="2605778"/>
    <lineage>
        <taxon>Bacteria</taxon>
        <taxon>Bacillati</taxon>
        <taxon>Bacillota</taxon>
        <taxon>Clostridia</taxon>
        <taxon>Eubacteriales</taxon>
        <taxon>Clostridiaceae</taxon>
        <taxon>Clostridium</taxon>
    </lineage>
</organism>
<dbReference type="Proteomes" id="UP000429958">
    <property type="component" value="Unassembled WGS sequence"/>
</dbReference>
<keyword evidence="1" id="KW-1133">Transmembrane helix</keyword>
<dbReference type="EMBL" id="VUMD01000002">
    <property type="protein sequence ID" value="MSS35542.1"/>
    <property type="molecule type" value="Genomic_DNA"/>
</dbReference>
<feature type="transmembrane region" description="Helical" evidence="1">
    <location>
        <begin position="23"/>
        <end position="44"/>
    </location>
</feature>
<dbReference type="AlphaFoldDB" id="A0A7X2TB86"/>
<evidence type="ECO:0000256" key="1">
    <source>
        <dbReference type="SAM" id="Phobius"/>
    </source>
</evidence>
<feature type="transmembrane region" description="Helical" evidence="1">
    <location>
        <begin position="93"/>
        <end position="110"/>
    </location>
</feature>
<evidence type="ECO:0000313" key="3">
    <source>
        <dbReference type="Proteomes" id="UP000429958"/>
    </source>
</evidence>
<sequence length="116" mass="12507">MIPQVGNGKGGDEVSYFCKNRRIWSLLTALLVASVLLLSGLFIVTHGKHDCTGEDCRVCSEIKVCVSTIRILSEAVGTGAAVVFVYIAAHKLVFSYIAGFFLCPASLVSLKIRLDN</sequence>
<keyword evidence="1" id="KW-0472">Membrane</keyword>
<protein>
    <submittedName>
        <fullName evidence="2">AraC family transcriptional regulator</fullName>
    </submittedName>
</protein>
<keyword evidence="3" id="KW-1185">Reference proteome</keyword>
<reference evidence="2 3" key="1">
    <citation type="submission" date="2019-08" db="EMBL/GenBank/DDBJ databases">
        <title>In-depth cultivation of the pig gut microbiome towards novel bacterial diversity and tailored functional studies.</title>
        <authorList>
            <person name="Wylensek D."/>
            <person name="Hitch T.C.A."/>
            <person name="Clavel T."/>
        </authorList>
    </citation>
    <scope>NUCLEOTIDE SEQUENCE [LARGE SCALE GENOMIC DNA]</scope>
    <source>
        <strain evidence="2 3">WCA-389-WT-23D1</strain>
    </source>
</reference>
<gene>
    <name evidence="2" type="ORF">FYJ39_02840</name>
</gene>
<evidence type="ECO:0000313" key="2">
    <source>
        <dbReference type="EMBL" id="MSS35542.1"/>
    </source>
</evidence>
<name>A0A7X2TB86_9CLOT</name>
<keyword evidence="1" id="KW-0812">Transmembrane</keyword>
<comment type="caution">
    <text evidence="2">The sequence shown here is derived from an EMBL/GenBank/DDBJ whole genome shotgun (WGS) entry which is preliminary data.</text>
</comment>
<feature type="transmembrane region" description="Helical" evidence="1">
    <location>
        <begin position="64"/>
        <end position="87"/>
    </location>
</feature>